<feature type="transmembrane region" description="Helical" evidence="12">
    <location>
        <begin position="175"/>
        <end position="193"/>
    </location>
</feature>
<evidence type="ECO:0000256" key="3">
    <source>
        <dbReference type="ARBA" id="ARBA00021622"/>
    </source>
</evidence>
<dbReference type="Gene3D" id="6.10.250.2080">
    <property type="match status" value="1"/>
</dbReference>
<evidence type="ECO:0000256" key="7">
    <source>
        <dbReference type="ARBA" id="ARBA00022795"/>
    </source>
</evidence>
<sequence>MKCMERYPLPCRLCSREERFARGQARFHFSLQRFADGDKTEEPTAKKRQDAAKKGQVGKSQELSTAFVLLIGFFVIKALWEQIYANIAGYTIYIFGHLNQNVDVENVIQLFIGMGVILVKTAMPIMLAVMVVGLAVNFFQVGLNVSAEKIQPKFDNLNPINGVGRMFSKRSLVELVKSVLKIVVIGFFIYNYLKDEIFTMPQFIFYDLGTSLAKMSEIIFTLAFQVIGVIFVLAVLDFGYQKWQTTQDLKMTKQEVKDEFKQTEGDPQIKGKIRQKQRQMAMSRMMQEVPKADVIVTNPTHFAVALKYEKGMTAPVVVAKGADFVAQKIKSVGRENDVPLVENRPLARALYASTEVGDSVPRELYQSVAEVLAYVYRLKHRRRRA</sequence>
<dbReference type="GO" id="GO:0009306">
    <property type="term" value="P:protein secretion"/>
    <property type="evidence" value="ECO:0007669"/>
    <property type="project" value="InterPro"/>
</dbReference>
<dbReference type="PANTHER" id="PTHR30531:SF12">
    <property type="entry name" value="FLAGELLAR BIOSYNTHETIC PROTEIN FLHB"/>
    <property type="match status" value="1"/>
</dbReference>
<evidence type="ECO:0000256" key="5">
    <source>
        <dbReference type="ARBA" id="ARBA00022475"/>
    </source>
</evidence>
<dbReference type="SUPFAM" id="SSF160544">
    <property type="entry name" value="EscU C-terminal domain-like"/>
    <property type="match status" value="1"/>
</dbReference>
<feature type="transmembrane region" description="Helical" evidence="12">
    <location>
        <begin position="218"/>
        <end position="240"/>
    </location>
</feature>
<dbReference type="Gene3D" id="3.40.1690.10">
    <property type="entry name" value="secretion proteins EscU"/>
    <property type="match status" value="1"/>
</dbReference>
<evidence type="ECO:0000256" key="10">
    <source>
        <dbReference type="ARBA" id="ARBA00023136"/>
    </source>
</evidence>
<evidence type="ECO:0000256" key="2">
    <source>
        <dbReference type="ARBA" id="ARBA00010690"/>
    </source>
</evidence>
<dbReference type="Proteomes" id="UP000543804">
    <property type="component" value="Unassembled WGS sequence"/>
</dbReference>
<comment type="subcellular location">
    <subcellularLocation>
        <location evidence="1">Cell membrane</location>
        <topology evidence="1">Multi-pass membrane protein</topology>
    </subcellularLocation>
</comment>
<evidence type="ECO:0000256" key="9">
    <source>
        <dbReference type="ARBA" id="ARBA00022989"/>
    </source>
</evidence>
<feature type="transmembrane region" description="Helical" evidence="12">
    <location>
        <begin position="63"/>
        <end position="80"/>
    </location>
</feature>
<keyword evidence="14" id="KW-1185">Reference proteome</keyword>
<dbReference type="FunFam" id="3.40.1690.10:FF:000001">
    <property type="entry name" value="Flagellar biosynthetic protein FlhB"/>
    <property type="match status" value="1"/>
</dbReference>
<comment type="function">
    <text evidence="12">Required for formation of the rod structure in the basal body of the flagellar apparatus. Together with FliI and FliH, may constitute the export apparatus of flagellin.</text>
</comment>
<evidence type="ECO:0000313" key="14">
    <source>
        <dbReference type="Proteomes" id="UP000543804"/>
    </source>
</evidence>
<reference evidence="13 14" key="1">
    <citation type="submission" date="2020-04" db="EMBL/GenBank/DDBJ databases">
        <authorList>
            <person name="Hitch T.C.A."/>
            <person name="Wylensek D."/>
            <person name="Clavel T."/>
        </authorList>
    </citation>
    <scope>NUCLEOTIDE SEQUENCE [LARGE SCALE GENOMIC DNA]</scope>
    <source>
        <strain evidence="13 14">PG-130-P53-12</strain>
    </source>
</reference>
<dbReference type="Pfam" id="PF01312">
    <property type="entry name" value="Bac_export_2"/>
    <property type="match status" value="1"/>
</dbReference>
<evidence type="ECO:0000313" key="13">
    <source>
        <dbReference type="EMBL" id="NMD98230.1"/>
    </source>
</evidence>
<dbReference type="GO" id="GO:0005886">
    <property type="term" value="C:plasma membrane"/>
    <property type="evidence" value="ECO:0007669"/>
    <property type="project" value="UniProtKB-SubCell"/>
</dbReference>
<dbReference type="PANTHER" id="PTHR30531">
    <property type="entry name" value="FLAGELLAR BIOSYNTHETIC PROTEIN FLHB"/>
    <property type="match status" value="1"/>
</dbReference>
<dbReference type="GO" id="GO:0044780">
    <property type="term" value="P:bacterial-type flagellum assembly"/>
    <property type="evidence" value="ECO:0007669"/>
    <property type="project" value="InterPro"/>
</dbReference>
<dbReference type="InterPro" id="IPR006135">
    <property type="entry name" value="T3SS_substrate_exporter"/>
</dbReference>
<dbReference type="RefSeq" id="WP_081626333.1">
    <property type="nucleotide sequence ID" value="NZ_JABAFA010000002.1"/>
</dbReference>
<keyword evidence="13" id="KW-0966">Cell projection</keyword>
<keyword evidence="7 12" id="KW-1005">Bacterial flagellum biogenesis</keyword>
<dbReference type="NCBIfam" id="TIGR00328">
    <property type="entry name" value="flhB"/>
    <property type="match status" value="1"/>
</dbReference>
<keyword evidence="6 12" id="KW-0812">Transmembrane</keyword>
<protein>
    <recommendedName>
        <fullName evidence="3 12">Flagellar biosynthetic protein FlhB</fullName>
    </recommendedName>
</protein>
<comment type="caution">
    <text evidence="13">The sequence shown here is derived from an EMBL/GenBank/DDBJ whole genome shotgun (WGS) entry which is preliminary data.</text>
</comment>
<proteinExistence type="inferred from homology"/>
<evidence type="ECO:0000256" key="12">
    <source>
        <dbReference type="RuleBase" id="RU364091"/>
    </source>
</evidence>
<accession>A0A848B200</accession>
<keyword evidence="5 12" id="KW-1003">Cell membrane</keyword>
<evidence type="ECO:0000256" key="8">
    <source>
        <dbReference type="ARBA" id="ARBA00022927"/>
    </source>
</evidence>
<dbReference type="InterPro" id="IPR029025">
    <property type="entry name" value="T3SS_substrate_exporter_C"/>
</dbReference>
<organism evidence="13 14">
    <name type="scientific">Selenomonas bovis</name>
    <dbReference type="NCBI Taxonomy" id="416586"/>
    <lineage>
        <taxon>Bacteria</taxon>
        <taxon>Bacillati</taxon>
        <taxon>Bacillota</taxon>
        <taxon>Negativicutes</taxon>
        <taxon>Selenomonadales</taxon>
        <taxon>Selenomonadaceae</taxon>
        <taxon>Selenomonas</taxon>
    </lineage>
</organism>
<name>A0A848B200_9FIRM</name>
<comment type="similarity">
    <text evidence="2 12">Belongs to the type III secretion exporter family.</text>
</comment>
<keyword evidence="13" id="KW-0282">Flagellum</keyword>
<keyword evidence="13" id="KW-0969">Cilium</keyword>
<dbReference type="AlphaFoldDB" id="A0A848B200"/>
<dbReference type="EMBL" id="JABAFA010000002">
    <property type="protein sequence ID" value="NMD98230.1"/>
    <property type="molecule type" value="Genomic_DNA"/>
</dbReference>
<evidence type="ECO:0000256" key="1">
    <source>
        <dbReference type="ARBA" id="ARBA00004651"/>
    </source>
</evidence>
<evidence type="ECO:0000256" key="11">
    <source>
        <dbReference type="ARBA" id="ARBA00023225"/>
    </source>
</evidence>
<keyword evidence="4 12" id="KW-0813">Transport</keyword>
<keyword evidence="9 12" id="KW-1133">Transmembrane helix</keyword>
<evidence type="ECO:0000256" key="4">
    <source>
        <dbReference type="ARBA" id="ARBA00022448"/>
    </source>
</evidence>
<evidence type="ECO:0000256" key="6">
    <source>
        <dbReference type="ARBA" id="ARBA00022692"/>
    </source>
</evidence>
<keyword evidence="8 12" id="KW-0653">Protein transport</keyword>
<keyword evidence="10 12" id="KW-0472">Membrane</keyword>
<dbReference type="InterPro" id="IPR006136">
    <property type="entry name" value="FlhB"/>
</dbReference>
<feature type="transmembrane region" description="Helical" evidence="12">
    <location>
        <begin position="108"/>
        <end position="139"/>
    </location>
</feature>
<gene>
    <name evidence="12 13" type="primary">flhB</name>
    <name evidence="13" type="ORF">HF878_01845</name>
</gene>
<dbReference type="PRINTS" id="PR00950">
    <property type="entry name" value="TYPE3IMSPROT"/>
</dbReference>
<keyword evidence="11 12" id="KW-1006">Bacterial flagellum protein export</keyword>